<name>A0A6C0KC74_9ZZZZ</name>
<sequence length="50" mass="5826">MPSTQEIWKSSMQTPEGRKLARLLRVKPTPADKLKASKWLKRFISNKKNT</sequence>
<dbReference type="AlphaFoldDB" id="A0A6C0KC74"/>
<dbReference type="EMBL" id="MN740839">
    <property type="protein sequence ID" value="QHU14380.1"/>
    <property type="molecule type" value="Genomic_DNA"/>
</dbReference>
<accession>A0A6C0KC74</accession>
<protein>
    <submittedName>
        <fullName evidence="1">Uncharacterized protein</fullName>
    </submittedName>
</protein>
<evidence type="ECO:0000313" key="1">
    <source>
        <dbReference type="EMBL" id="QHU14380.1"/>
    </source>
</evidence>
<proteinExistence type="predicted"/>
<reference evidence="1" key="1">
    <citation type="journal article" date="2020" name="Nature">
        <title>Giant virus diversity and host interactions through global metagenomics.</title>
        <authorList>
            <person name="Schulz F."/>
            <person name="Roux S."/>
            <person name="Paez-Espino D."/>
            <person name="Jungbluth S."/>
            <person name="Walsh D.A."/>
            <person name="Denef V.J."/>
            <person name="McMahon K.D."/>
            <person name="Konstantinidis K.T."/>
            <person name="Eloe-Fadrosh E.A."/>
            <person name="Kyrpides N.C."/>
            <person name="Woyke T."/>
        </authorList>
    </citation>
    <scope>NUCLEOTIDE SEQUENCE</scope>
    <source>
        <strain evidence="1">GVMAG-S-1102113-118</strain>
    </source>
</reference>
<organism evidence="1">
    <name type="scientific">viral metagenome</name>
    <dbReference type="NCBI Taxonomy" id="1070528"/>
    <lineage>
        <taxon>unclassified sequences</taxon>
        <taxon>metagenomes</taxon>
        <taxon>organismal metagenomes</taxon>
    </lineage>
</organism>